<evidence type="ECO:0008006" key="3">
    <source>
        <dbReference type="Google" id="ProtNLM"/>
    </source>
</evidence>
<dbReference type="Proteomes" id="UP000694001">
    <property type="component" value="Chromosome"/>
</dbReference>
<gene>
    <name evidence="1" type="ORF">KO353_04195</name>
</gene>
<evidence type="ECO:0000313" key="1">
    <source>
        <dbReference type="EMBL" id="QXM25439.1"/>
    </source>
</evidence>
<dbReference type="RefSeq" id="WP_218286495.1">
    <property type="nucleotide sequence ID" value="NZ_CP076448.1"/>
</dbReference>
<name>A0A975U359_9PROT</name>
<dbReference type="KEGG" id="elio:KO353_04195"/>
<evidence type="ECO:0000313" key="2">
    <source>
        <dbReference type="Proteomes" id="UP000694001"/>
    </source>
</evidence>
<reference evidence="1" key="1">
    <citation type="submission" date="2021-06" db="EMBL/GenBank/DDBJ databases">
        <title>Elioraea tepida, sp. nov., a moderately thermophilic aerobic anoxygenic phototrophic bacterium isolated from an alkaline siliceous hot spring mat community in Yellowstone National Park, WY, USA.</title>
        <authorList>
            <person name="Saini M.K."/>
            <person name="Yoshida S."/>
            <person name="Sebastian A."/>
            <person name="Hirose S."/>
            <person name="Hara E."/>
            <person name="Tamaki H."/>
            <person name="Soulier N.T."/>
            <person name="Albert I."/>
            <person name="Hanada S."/>
            <person name="Bryant D.A."/>
            <person name="Tank M."/>
        </authorList>
    </citation>
    <scope>NUCLEOTIDE SEQUENCE</scope>
    <source>
        <strain evidence="1">MS-P2</strain>
    </source>
</reference>
<organism evidence="1 2">
    <name type="scientific">Elioraea tepida</name>
    <dbReference type="NCBI Taxonomy" id="2843330"/>
    <lineage>
        <taxon>Bacteria</taxon>
        <taxon>Pseudomonadati</taxon>
        <taxon>Pseudomonadota</taxon>
        <taxon>Alphaproteobacteria</taxon>
        <taxon>Acetobacterales</taxon>
        <taxon>Elioraeaceae</taxon>
        <taxon>Elioraea</taxon>
    </lineage>
</organism>
<dbReference type="AlphaFoldDB" id="A0A975U359"/>
<sequence length="180" mass="18147">MEADGHTFAETTAAGAEALAAALDAAGSVTAGLLSWCEARGIGSGPIRVLACAEGAPPKELACLLGAAGTAEPLSLRRVVLGRGGIALAEAENLHLPARLPEPMRQALAKSDRPFGEVAAPLGLRRRTLERRSGAAAGPGAVLAQTALVFSADGTVLAAVRERFLAVLLGPRAAGSLKRA</sequence>
<accession>A0A975U359</accession>
<protein>
    <recommendedName>
        <fullName evidence="3">Chorismate lyase</fullName>
    </recommendedName>
</protein>
<keyword evidence="2" id="KW-1185">Reference proteome</keyword>
<proteinExistence type="predicted"/>
<dbReference type="EMBL" id="CP076448">
    <property type="protein sequence ID" value="QXM25439.1"/>
    <property type="molecule type" value="Genomic_DNA"/>
</dbReference>